<feature type="transmembrane region" description="Helical" evidence="1">
    <location>
        <begin position="6"/>
        <end position="25"/>
    </location>
</feature>
<protein>
    <recommendedName>
        <fullName evidence="4">PEP-CTERM protein-sorting domain-containing protein</fullName>
    </recommendedName>
</protein>
<keyword evidence="1" id="KW-1133">Transmembrane helix</keyword>
<organism evidence="2 3">
    <name type="scientific">Geoanaerobacter pelophilus</name>
    <dbReference type="NCBI Taxonomy" id="60036"/>
    <lineage>
        <taxon>Bacteria</taxon>
        <taxon>Pseudomonadati</taxon>
        <taxon>Thermodesulfobacteriota</taxon>
        <taxon>Desulfuromonadia</taxon>
        <taxon>Geobacterales</taxon>
        <taxon>Geobacteraceae</taxon>
        <taxon>Geoanaerobacter</taxon>
    </lineage>
</organism>
<evidence type="ECO:0008006" key="4">
    <source>
        <dbReference type="Google" id="ProtNLM"/>
    </source>
</evidence>
<dbReference type="AlphaFoldDB" id="A0AAW4KXT3"/>
<evidence type="ECO:0000313" key="2">
    <source>
        <dbReference type="EMBL" id="MBT0663544.1"/>
    </source>
</evidence>
<sequence>MITTSEIAVTATIWVLTAAGGFFGTRAALRKKRLKCEITKSKLQQTSGVNDRSTDC</sequence>
<name>A0AAW4KXT3_9BACT</name>
<proteinExistence type="predicted"/>
<dbReference type="EMBL" id="JAHCVJ010000001">
    <property type="protein sequence ID" value="MBT0663544.1"/>
    <property type="molecule type" value="Genomic_DNA"/>
</dbReference>
<gene>
    <name evidence="2" type="ORF">KI809_04440</name>
</gene>
<keyword evidence="3" id="KW-1185">Reference proteome</keyword>
<comment type="caution">
    <text evidence="2">The sequence shown here is derived from an EMBL/GenBank/DDBJ whole genome shotgun (WGS) entry which is preliminary data.</text>
</comment>
<dbReference type="RefSeq" id="WP_214170523.1">
    <property type="nucleotide sequence ID" value="NZ_JAHCVJ010000001.1"/>
</dbReference>
<evidence type="ECO:0000313" key="3">
    <source>
        <dbReference type="Proteomes" id="UP000811899"/>
    </source>
</evidence>
<dbReference type="Proteomes" id="UP000811899">
    <property type="component" value="Unassembled WGS sequence"/>
</dbReference>
<keyword evidence="1" id="KW-0472">Membrane</keyword>
<keyword evidence="1" id="KW-0812">Transmembrane</keyword>
<evidence type="ECO:0000256" key="1">
    <source>
        <dbReference type="SAM" id="Phobius"/>
    </source>
</evidence>
<accession>A0AAW4KXT3</accession>
<reference evidence="2 3" key="1">
    <citation type="submission" date="2021-05" db="EMBL/GenBank/DDBJ databases">
        <title>The draft genome of Geobacter pelophilus DSM 12255.</title>
        <authorList>
            <person name="Xu Z."/>
            <person name="Masuda Y."/>
            <person name="Itoh H."/>
            <person name="Senoo K."/>
        </authorList>
    </citation>
    <scope>NUCLEOTIDE SEQUENCE [LARGE SCALE GENOMIC DNA]</scope>
    <source>
        <strain evidence="2 3">DSM 12255</strain>
    </source>
</reference>